<dbReference type="AlphaFoldDB" id="A0A2H0XXF8"/>
<proteinExistence type="predicted"/>
<dbReference type="EMBL" id="PEYM01000115">
    <property type="protein sequence ID" value="PIS28838.1"/>
    <property type="molecule type" value="Genomic_DNA"/>
</dbReference>
<sequence>MLAIISVFCLASMTFAQFTFYLIDNFEGGNFLEGSKWWRFGDLTVKTLENQPVVGRDLIAESCGTYSLSLSGETNDWYVGGIGTDIGVDASEFSRFQIDISGNEEYHGKLIVEFFDDDNNNYTIEQDPQKNYMPIFDDKWVAEINIQGKGFTRTSIPFSAFKDVNPGVGDDIWNPDQKNGSGGLMKLQFVAISENQKGKVDFTIDNLLLTY</sequence>
<evidence type="ECO:0000313" key="2">
    <source>
        <dbReference type="EMBL" id="PIS28838.1"/>
    </source>
</evidence>
<dbReference type="Proteomes" id="UP000231343">
    <property type="component" value="Unassembled WGS sequence"/>
</dbReference>
<organism evidence="2 3">
    <name type="scientific">Candidatus Saganbacteria bacterium CG08_land_8_20_14_0_20_45_16</name>
    <dbReference type="NCBI Taxonomy" id="2014293"/>
    <lineage>
        <taxon>Bacteria</taxon>
        <taxon>Bacillati</taxon>
        <taxon>Saganbacteria</taxon>
    </lineage>
</organism>
<protein>
    <recommendedName>
        <fullName evidence="4">NADH:ubiquinone oxidoreductase intermediate-associated protein 30 domain-containing protein</fullName>
    </recommendedName>
</protein>
<feature type="signal peptide" evidence="1">
    <location>
        <begin position="1"/>
        <end position="16"/>
    </location>
</feature>
<keyword evidence="1" id="KW-0732">Signal</keyword>
<evidence type="ECO:0008006" key="4">
    <source>
        <dbReference type="Google" id="ProtNLM"/>
    </source>
</evidence>
<name>A0A2H0XXF8_UNCSA</name>
<feature type="chain" id="PRO_5013870439" description="NADH:ubiquinone oxidoreductase intermediate-associated protein 30 domain-containing protein" evidence="1">
    <location>
        <begin position="17"/>
        <end position="211"/>
    </location>
</feature>
<gene>
    <name evidence="2" type="ORF">COT42_06890</name>
</gene>
<reference evidence="2 3" key="1">
    <citation type="submission" date="2017-09" db="EMBL/GenBank/DDBJ databases">
        <title>Depth-based differentiation of microbial function through sediment-hosted aquifers and enrichment of novel symbionts in the deep terrestrial subsurface.</title>
        <authorList>
            <person name="Probst A.J."/>
            <person name="Ladd B."/>
            <person name="Jarett J.K."/>
            <person name="Geller-Mcgrath D.E."/>
            <person name="Sieber C.M."/>
            <person name="Emerson J.B."/>
            <person name="Anantharaman K."/>
            <person name="Thomas B.C."/>
            <person name="Malmstrom R."/>
            <person name="Stieglmeier M."/>
            <person name="Klingl A."/>
            <person name="Woyke T."/>
            <person name="Ryan C.M."/>
            <person name="Banfield J.F."/>
        </authorList>
    </citation>
    <scope>NUCLEOTIDE SEQUENCE [LARGE SCALE GENOMIC DNA]</scope>
    <source>
        <strain evidence="2">CG08_land_8_20_14_0_20_45_16</strain>
    </source>
</reference>
<evidence type="ECO:0000256" key="1">
    <source>
        <dbReference type="SAM" id="SignalP"/>
    </source>
</evidence>
<evidence type="ECO:0000313" key="3">
    <source>
        <dbReference type="Proteomes" id="UP000231343"/>
    </source>
</evidence>
<comment type="caution">
    <text evidence="2">The sequence shown here is derived from an EMBL/GenBank/DDBJ whole genome shotgun (WGS) entry which is preliminary data.</text>
</comment>
<accession>A0A2H0XXF8</accession>